<evidence type="ECO:0000256" key="1">
    <source>
        <dbReference type="ARBA" id="ARBA00007074"/>
    </source>
</evidence>
<protein>
    <submittedName>
        <fullName evidence="8">Putative NLP/P60-family secreted protein</fullName>
    </submittedName>
</protein>
<evidence type="ECO:0000256" key="5">
    <source>
        <dbReference type="SAM" id="Coils"/>
    </source>
</evidence>
<dbReference type="PANTHER" id="PTHR47359:SF3">
    <property type="entry name" value="NLP_P60 DOMAIN-CONTAINING PROTEIN-RELATED"/>
    <property type="match status" value="1"/>
</dbReference>
<evidence type="ECO:0000256" key="2">
    <source>
        <dbReference type="ARBA" id="ARBA00022670"/>
    </source>
</evidence>
<dbReference type="GO" id="GO:0008234">
    <property type="term" value="F:cysteine-type peptidase activity"/>
    <property type="evidence" value="ECO:0007669"/>
    <property type="project" value="UniProtKB-KW"/>
</dbReference>
<keyword evidence="3" id="KW-0378">Hydrolase</keyword>
<feature type="region of interest" description="Disordered" evidence="6">
    <location>
        <begin position="22"/>
        <end position="72"/>
    </location>
</feature>
<keyword evidence="2" id="KW-0645">Protease</keyword>
<keyword evidence="5" id="KW-0175">Coiled coil</keyword>
<dbReference type="EMBL" id="GG657754">
    <property type="protein sequence ID" value="EFL24325.1"/>
    <property type="molecule type" value="Genomic_DNA"/>
</dbReference>
<accession>D9WU90</accession>
<dbReference type="STRING" id="457427.SSOG_04039"/>
<evidence type="ECO:0000259" key="7">
    <source>
        <dbReference type="PROSITE" id="PS51935"/>
    </source>
</evidence>
<dbReference type="HOGENOM" id="CLU_034085_1_2_11"/>
<keyword evidence="4" id="KW-0788">Thiol protease</keyword>
<feature type="coiled-coil region" evidence="5">
    <location>
        <begin position="253"/>
        <end position="295"/>
    </location>
</feature>
<dbReference type="InterPro" id="IPR051794">
    <property type="entry name" value="PG_Endopeptidase_C40"/>
</dbReference>
<reference evidence="8 9" key="1">
    <citation type="submission" date="2009-02" db="EMBL/GenBank/DDBJ databases">
        <title>Annotation of Streptomyces hygroscopicus strain ATCC 53653.</title>
        <authorList>
            <consortium name="The Broad Institute Genome Sequencing Platform"/>
            <consortium name="Broad Institute Microbial Sequencing Center"/>
            <person name="Fischbach M."/>
            <person name="Godfrey P."/>
            <person name="Ward D."/>
            <person name="Young S."/>
            <person name="Zeng Q."/>
            <person name="Koehrsen M."/>
            <person name="Alvarado L."/>
            <person name="Berlin A.M."/>
            <person name="Bochicchio J."/>
            <person name="Borenstein D."/>
            <person name="Chapman S.B."/>
            <person name="Chen Z."/>
            <person name="Engels R."/>
            <person name="Freedman E."/>
            <person name="Gellesch M."/>
            <person name="Goldberg J."/>
            <person name="Griggs A."/>
            <person name="Gujja S."/>
            <person name="Heilman E.R."/>
            <person name="Heiman D.I."/>
            <person name="Hepburn T.A."/>
            <person name="Howarth C."/>
            <person name="Jen D."/>
            <person name="Larson L."/>
            <person name="Lewis B."/>
            <person name="Mehta T."/>
            <person name="Park D."/>
            <person name="Pearson M."/>
            <person name="Richards J."/>
            <person name="Roberts A."/>
            <person name="Saif S."/>
            <person name="Shea T.D."/>
            <person name="Shenoy N."/>
            <person name="Sisk P."/>
            <person name="Stolte C."/>
            <person name="Sykes S.N."/>
            <person name="Thomson T."/>
            <person name="Walk T."/>
            <person name="White J."/>
            <person name="Yandava C."/>
            <person name="Straight P."/>
            <person name="Clardy J."/>
            <person name="Hung D."/>
            <person name="Kolter R."/>
            <person name="Mekalanos J."/>
            <person name="Walker S."/>
            <person name="Walsh C.T."/>
            <person name="Wieland-Brown L.C."/>
            <person name="Haas B."/>
            <person name="Nusbaum C."/>
            <person name="Birren B."/>
        </authorList>
    </citation>
    <scope>NUCLEOTIDE SEQUENCE [LARGE SCALE GENOMIC DNA]</scope>
    <source>
        <strain evidence="8 9">ATCC 53653</strain>
    </source>
</reference>
<keyword evidence="9" id="KW-1185">Reference proteome</keyword>
<dbReference type="Proteomes" id="UP000003963">
    <property type="component" value="Unassembled WGS sequence"/>
</dbReference>
<dbReference type="PANTHER" id="PTHR47359">
    <property type="entry name" value="PEPTIDOGLYCAN DL-ENDOPEPTIDASE CWLO"/>
    <property type="match status" value="1"/>
</dbReference>
<dbReference type="GO" id="GO:0006508">
    <property type="term" value="P:proteolysis"/>
    <property type="evidence" value="ECO:0007669"/>
    <property type="project" value="UniProtKB-KW"/>
</dbReference>
<organism evidence="8 9">
    <name type="scientific">Streptomyces himastatinicus ATCC 53653</name>
    <dbReference type="NCBI Taxonomy" id="457427"/>
    <lineage>
        <taxon>Bacteria</taxon>
        <taxon>Bacillati</taxon>
        <taxon>Actinomycetota</taxon>
        <taxon>Actinomycetes</taxon>
        <taxon>Kitasatosporales</taxon>
        <taxon>Streptomycetaceae</taxon>
        <taxon>Streptomyces</taxon>
        <taxon>Streptomyces violaceusniger group</taxon>
    </lineage>
</organism>
<comment type="similarity">
    <text evidence="1">Belongs to the peptidase C40 family.</text>
</comment>
<evidence type="ECO:0000313" key="9">
    <source>
        <dbReference type="Proteomes" id="UP000003963"/>
    </source>
</evidence>
<feature type="compositionally biased region" description="Basic and acidic residues" evidence="6">
    <location>
        <begin position="31"/>
        <end position="41"/>
    </location>
</feature>
<gene>
    <name evidence="8" type="ORF">SSOG_04039</name>
</gene>
<feature type="domain" description="NlpC/P60" evidence="7">
    <location>
        <begin position="311"/>
        <end position="428"/>
    </location>
</feature>
<dbReference type="InterPro" id="IPR000064">
    <property type="entry name" value="NLP_P60_dom"/>
</dbReference>
<feature type="region of interest" description="Disordered" evidence="6">
    <location>
        <begin position="97"/>
        <end position="120"/>
    </location>
</feature>
<sequence length="428" mass="46261">MNLGRQCGGRVTARSRPGPLRFRLLQSSDDPGSRRLRDRPARGSVGLRYGMSPSVPTRMRGGRRVGRDGRGRGAGAATAAALVCALGTSALPAGPVYAAPGEPEPASHGARGAGSGGGRLEKVRSDVDRFYRQAESATDAYNLAREKQTRQEKSILKIARAVVKAQKEMTGLRERAGALARAQYRGGGMPPEARLLLGDDPSGFLDGFTLARKGEKAAHGLMNRLEHTRAALDRYAESASREWERLDRSRAKKAAARAEITEKLARARRLESRLEAKERDRLRQLQEQRDRASQAKWLKTGILRDVGGRSSGLGRRAIDFATAQIGKSYVWGAVGPDGYDCSGLTQRAWASAGRGIPRTSQEQWRLLPKVGTARMRPGDLVIYFKDASHVGMYVGDGAIVHAPRPGRRITLAGAGSMPILGVVRPDAS</sequence>
<evidence type="ECO:0000313" key="8">
    <source>
        <dbReference type="EMBL" id="EFL24325.1"/>
    </source>
</evidence>
<dbReference type="AlphaFoldDB" id="D9WU90"/>
<dbReference type="InterPro" id="IPR038765">
    <property type="entry name" value="Papain-like_cys_pep_sf"/>
</dbReference>
<dbReference type="Gene3D" id="3.90.1720.10">
    <property type="entry name" value="endopeptidase domain like (from Nostoc punctiforme)"/>
    <property type="match status" value="1"/>
</dbReference>
<proteinExistence type="inferred from homology"/>
<evidence type="ECO:0000256" key="4">
    <source>
        <dbReference type="ARBA" id="ARBA00022807"/>
    </source>
</evidence>
<dbReference type="Pfam" id="PF00877">
    <property type="entry name" value="NLPC_P60"/>
    <property type="match status" value="1"/>
</dbReference>
<name>D9WU90_9ACTN</name>
<dbReference type="PROSITE" id="PS51935">
    <property type="entry name" value="NLPC_P60"/>
    <property type="match status" value="1"/>
</dbReference>
<evidence type="ECO:0000256" key="3">
    <source>
        <dbReference type="ARBA" id="ARBA00022801"/>
    </source>
</evidence>
<dbReference type="SUPFAM" id="SSF54001">
    <property type="entry name" value="Cysteine proteinases"/>
    <property type="match status" value="1"/>
</dbReference>
<evidence type="ECO:0000256" key="6">
    <source>
        <dbReference type="SAM" id="MobiDB-lite"/>
    </source>
</evidence>